<dbReference type="PANTHER" id="PTHR19136:SF81">
    <property type="entry name" value="MOLYBDENUM COFACTOR GUANYLYLTRANSFERASE"/>
    <property type="match status" value="1"/>
</dbReference>
<gene>
    <name evidence="9" type="ORF">JGI1_01047</name>
</gene>
<proteinExistence type="predicted"/>
<dbReference type="PANTHER" id="PTHR19136">
    <property type="entry name" value="MOLYBDENUM COFACTOR GUANYLYLTRANSFERASE"/>
    <property type="match status" value="1"/>
</dbReference>
<evidence type="ECO:0000256" key="4">
    <source>
        <dbReference type="ARBA" id="ARBA00022741"/>
    </source>
</evidence>
<keyword evidence="2" id="KW-0808">Transferase</keyword>
<keyword evidence="4" id="KW-0547">Nucleotide-binding</keyword>
<dbReference type="GO" id="GO:0016779">
    <property type="term" value="F:nucleotidyltransferase activity"/>
    <property type="evidence" value="ECO:0007669"/>
    <property type="project" value="TreeGrafter"/>
</dbReference>
<dbReference type="GO" id="GO:0046872">
    <property type="term" value="F:metal ion binding"/>
    <property type="evidence" value="ECO:0007669"/>
    <property type="project" value="UniProtKB-KW"/>
</dbReference>
<dbReference type="OrthoDB" id="9788394at2"/>
<evidence type="ECO:0000256" key="7">
    <source>
        <dbReference type="ARBA" id="ARBA00023150"/>
    </source>
</evidence>
<evidence type="ECO:0000256" key="6">
    <source>
        <dbReference type="ARBA" id="ARBA00023134"/>
    </source>
</evidence>
<dbReference type="EMBL" id="FAOO01000006">
    <property type="protein sequence ID" value="CUU04688.1"/>
    <property type="molecule type" value="Genomic_DNA"/>
</dbReference>
<organism evidence="9 10">
    <name type="scientific">Candidatus Thermokryptus mobilis</name>
    <dbReference type="NCBI Taxonomy" id="1643428"/>
    <lineage>
        <taxon>Bacteria</taxon>
        <taxon>Pseudomonadati</taxon>
        <taxon>Candidatus Kryptoniota</taxon>
        <taxon>Candidatus Thermokryptus</taxon>
    </lineage>
</organism>
<dbReference type="Proteomes" id="UP000320623">
    <property type="component" value="Unassembled WGS sequence"/>
</dbReference>
<evidence type="ECO:0000256" key="2">
    <source>
        <dbReference type="ARBA" id="ARBA00022679"/>
    </source>
</evidence>
<dbReference type="InterPro" id="IPR013482">
    <property type="entry name" value="Molybde_CF_guanTrfase"/>
</dbReference>
<reference evidence="10" key="1">
    <citation type="submission" date="2015-11" db="EMBL/GenBank/DDBJ databases">
        <authorList>
            <person name="Varghese N."/>
        </authorList>
    </citation>
    <scope>NUCLEOTIDE SEQUENCE [LARGE SCALE GENOMIC DNA]</scope>
</reference>
<dbReference type="GO" id="GO:0005525">
    <property type="term" value="F:GTP binding"/>
    <property type="evidence" value="ECO:0007669"/>
    <property type="project" value="UniProtKB-KW"/>
</dbReference>
<evidence type="ECO:0000313" key="9">
    <source>
        <dbReference type="EMBL" id="CUU04688.1"/>
    </source>
</evidence>
<dbReference type="STRING" id="1643428.GCA_001442855_01022"/>
<dbReference type="InterPro" id="IPR025877">
    <property type="entry name" value="MobA-like_NTP_Trfase"/>
</dbReference>
<keyword evidence="6" id="KW-0342">GTP-binding</keyword>
<keyword evidence="5" id="KW-0460">Magnesium</keyword>
<evidence type="ECO:0000259" key="8">
    <source>
        <dbReference type="Pfam" id="PF12804"/>
    </source>
</evidence>
<name>A0A0S4N100_9BACT</name>
<dbReference type="Pfam" id="PF12804">
    <property type="entry name" value="NTP_transf_3"/>
    <property type="match status" value="1"/>
</dbReference>
<evidence type="ECO:0000313" key="10">
    <source>
        <dbReference type="Proteomes" id="UP000320623"/>
    </source>
</evidence>
<keyword evidence="1" id="KW-0963">Cytoplasm</keyword>
<evidence type="ECO:0000256" key="1">
    <source>
        <dbReference type="ARBA" id="ARBA00022490"/>
    </source>
</evidence>
<dbReference type="CDD" id="cd02503">
    <property type="entry name" value="MobA"/>
    <property type="match status" value="1"/>
</dbReference>
<dbReference type="AlphaFoldDB" id="A0A0S4N100"/>
<keyword evidence="3" id="KW-0479">Metal-binding</keyword>
<dbReference type="SUPFAM" id="SSF53448">
    <property type="entry name" value="Nucleotide-diphospho-sugar transferases"/>
    <property type="match status" value="1"/>
</dbReference>
<dbReference type="GO" id="GO:0006777">
    <property type="term" value="P:Mo-molybdopterin cofactor biosynthetic process"/>
    <property type="evidence" value="ECO:0007669"/>
    <property type="project" value="UniProtKB-KW"/>
</dbReference>
<protein>
    <submittedName>
        <fullName evidence="9">Molybdopterin-guanine dinucleotide biosynthesis protein A</fullName>
    </submittedName>
</protein>
<keyword evidence="7" id="KW-0501">Molybdenum cofactor biosynthesis</keyword>
<dbReference type="RefSeq" id="WP_140944800.1">
    <property type="nucleotide sequence ID" value="NZ_FAOO01000006.1"/>
</dbReference>
<evidence type="ECO:0000256" key="5">
    <source>
        <dbReference type="ARBA" id="ARBA00022842"/>
    </source>
</evidence>
<dbReference type="Gene3D" id="3.90.550.10">
    <property type="entry name" value="Spore Coat Polysaccharide Biosynthesis Protein SpsA, Chain A"/>
    <property type="match status" value="1"/>
</dbReference>
<feature type="domain" description="MobA-like NTP transferase" evidence="8">
    <location>
        <begin position="9"/>
        <end position="163"/>
    </location>
</feature>
<accession>A0A0S4N100</accession>
<dbReference type="InterPro" id="IPR029044">
    <property type="entry name" value="Nucleotide-diphossugar_trans"/>
</dbReference>
<keyword evidence="10" id="KW-1185">Reference proteome</keyword>
<sequence>MGKVKEISAAVLAGGKSTRFGKDKRFFKIGDKTFVEIMCEKVKNVFDFCYLSVEKNFDRLQIPEIEIISQFKVVYDRYDGIGPIGGVISVLCEVINKGCVFVPVDMPFLDEKILIYLSQIRDFDIAYFNLNGKVYPIPGYYSKNLISFIEEMISKGNFSLKTLIEGWGGKKLEISFSEIEKLGIGPESMLNVNEMKDLISIFKI</sequence>
<evidence type="ECO:0000256" key="3">
    <source>
        <dbReference type="ARBA" id="ARBA00022723"/>
    </source>
</evidence>